<dbReference type="EMBL" id="BAAAUX010000016">
    <property type="protein sequence ID" value="GAA2799770.1"/>
    <property type="molecule type" value="Genomic_DNA"/>
</dbReference>
<dbReference type="Proteomes" id="UP001500979">
    <property type="component" value="Unassembled WGS sequence"/>
</dbReference>
<keyword evidence="3" id="KW-1185">Reference proteome</keyword>
<feature type="chain" id="PRO_5045744326" description="Secreted protein" evidence="1">
    <location>
        <begin position="30"/>
        <end position="98"/>
    </location>
</feature>
<dbReference type="RefSeq" id="WP_344681636.1">
    <property type="nucleotide sequence ID" value="NZ_BAAAUX010000016.1"/>
</dbReference>
<dbReference type="InterPro" id="IPR036379">
    <property type="entry name" value="A-amylase_inhib_sf"/>
</dbReference>
<evidence type="ECO:0000256" key="1">
    <source>
        <dbReference type="SAM" id="SignalP"/>
    </source>
</evidence>
<comment type="caution">
    <text evidence="2">The sequence shown here is derived from an EMBL/GenBank/DDBJ whole genome shotgun (WGS) entry which is preliminary data.</text>
</comment>
<evidence type="ECO:0000313" key="2">
    <source>
        <dbReference type="EMBL" id="GAA2799770.1"/>
    </source>
</evidence>
<dbReference type="SUPFAM" id="SSF49498">
    <property type="entry name" value="alpha-Amylase inhibitor tendamistat"/>
    <property type="match status" value="1"/>
</dbReference>
<organism evidence="2 3">
    <name type="scientific">Saccharopolyspora taberi</name>
    <dbReference type="NCBI Taxonomy" id="60895"/>
    <lineage>
        <taxon>Bacteria</taxon>
        <taxon>Bacillati</taxon>
        <taxon>Actinomycetota</taxon>
        <taxon>Actinomycetes</taxon>
        <taxon>Pseudonocardiales</taxon>
        <taxon>Pseudonocardiaceae</taxon>
        <taxon>Saccharopolyspora</taxon>
    </lineage>
</organism>
<gene>
    <name evidence="2" type="ORF">GCM10010470_38580</name>
</gene>
<keyword evidence="1" id="KW-0732">Signal</keyword>
<reference evidence="2 3" key="1">
    <citation type="journal article" date="2019" name="Int. J. Syst. Evol. Microbiol.">
        <title>The Global Catalogue of Microorganisms (GCM) 10K type strain sequencing project: providing services to taxonomists for standard genome sequencing and annotation.</title>
        <authorList>
            <consortium name="The Broad Institute Genomics Platform"/>
            <consortium name="The Broad Institute Genome Sequencing Center for Infectious Disease"/>
            <person name="Wu L."/>
            <person name="Ma J."/>
        </authorList>
    </citation>
    <scope>NUCLEOTIDE SEQUENCE [LARGE SCALE GENOMIC DNA]</scope>
    <source>
        <strain evidence="2 3">JCM 9383</strain>
    </source>
</reference>
<feature type="signal peptide" evidence="1">
    <location>
        <begin position="1"/>
        <end position="29"/>
    </location>
</feature>
<accession>A0ABN3VGE5</accession>
<proteinExistence type="predicted"/>
<protein>
    <recommendedName>
        <fullName evidence="4">Secreted protein</fullName>
    </recommendedName>
</protein>
<dbReference type="Gene3D" id="2.60.40.20">
    <property type="entry name" value="Alpha-amylase inhibitor"/>
    <property type="match status" value="1"/>
</dbReference>
<sequence length="98" mass="10646">MRSHRLFSIGTTTVALIGAAFAVAPVANAEGTAPACIARVVDNQADAQYVWVRNECGKTMRIKIIVKGGRDTGCNTLRNGQSREWKLTWGSYDKTVTC</sequence>
<name>A0ABN3VGE5_9PSEU</name>
<evidence type="ECO:0008006" key="4">
    <source>
        <dbReference type="Google" id="ProtNLM"/>
    </source>
</evidence>
<evidence type="ECO:0000313" key="3">
    <source>
        <dbReference type="Proteomes" id="UP001500979"/>
    </source>
</evidence>